<name>A0A1H6AP05_9PSEU</name>
<evidence type="ECO:0000256" key="2">
    <source>
        <dbReference type="ARBA" id="ARBA00022741"/>
    </source>
</evidence>
<feature type="domain" description="ABC transporter" evidence="4">
    <location>
        <begin position="6"/>
        <end position="231"/>
    </location>
</feature>
<organism evidence="5 8">
    <name type="scientific">Saccharopolyspora kobensis</name>
    <dbReference type="NCBI Taxonomy" id="146035"/>
    <lineage>
        <taxon>Bacteria</taxon>
        <taxon>Bacillati</taxon>
        <taxon>Actinomycetota</taxon>
        <taxon>Actinomycetes</taxon>
        <taxon>Pseudonocardiales</taxon>
        <taxon>Pseudonocardiaceae</taxon>
        <taxon>Saccharopolyspora</taxon>
    </lineage>
</organism>
<proteinExistence type="predicted"/>
<reference evidence="5" key="1">
    <citation type="submission" date="2016-10" db="EMBL/GenBank/DDBJ databases">
        <authorList>
            <person name="de Groot N.N."/>
        </authorList>
    </citation>
    <scope>NUCLEOTIDE SEQUENCE [LARGE SCALE GENOMIC DNA]</scope>
    <source>
        <strain evidence="5">ATCC 20501</strain>
    </source>
</reference>
<dbReference type="InterPro" id="IPR003593">
    <property type="entry name" value="AAA+_ATPase"/>
</dbReference>
<sequence length="240" mass="25591">MGTLAVRVTGAGKTYGPRRLFHDLDLEVAEGEFLVVVGPSGGGKSTLLRALAGLEPLDAGTVEWGDDAGGRPPTGVVFQQPLLMPWLTVRDNVRLGGGYRANRARFETDRADRLLARFGLADLADSYPDQLSGGQAQRVAIARAAAIRPRLLLLDEPFSALDPGTRGDLQRWLRSTTGELELTTVLVTHDVDEALLVGDRIALLDGSGAIGRVWENSADSGALRRELLAHYGTSPKAGVS</sequence>
<evidence type="ECO:0000313" key="5">
    <source>
        <dbReference type="EMBL" id="SEG50438.1"/>
    </source>
</evidence>
<dbReference type="Proteomes" id="UP000236729">
    <property type="component" value="Unassembled WGS sequence"/>
</dbReference>
<accession>A0A1H6AP05</accession>
<dbReference type="RefSeq" id="WP_093357244.1">
    <property type="nucleotide sequence ID" value="NZ_FNVB01000003.1"/>
</dbReference>
<dbReference type="Proteomes" id="UP000199690">
    <property type="component" value="Unassembled WGS sequence"/>
</dbReference>
<protein>
    <submittedName>
        <fullName evidence="5 6">Sulfonate transport system ATP-binding protein</fullName>
    </submittedName>
</protein>
<evidence type="ECO:0000313" key="8">
    <source>
        <dbReference type="Proteomes" id="UP000236729"/>
    </source>
</evidence>
<dbReference type="InterPro" id="IPR050166">
    <property type="entry name" value="ABC_transporter_ATP-bind"/>
</dbReference>
<evidence type="ECO:0000256" key="1">
    <source>
        <dbReference type="ARBA" id="ARBA00022448"/>
    </source>
</evidence>
<keyword evidence="2" id="KW-0547">Nucleotide-binding</keyword>
<dbReference type="PANTHER" id="PTHR42788">
    <property type="entry name" value="TAURINE IMPORT ATP-BINDING PROTEIN-RELATED"/>
    <property type="match status" value="1"/>
</dbReference>
<keyword evidence="7" id="KW-1185">Reference proteome</keyword>
<dbReference type="PROSITE" id="PS50893">
    <property type="entry name" value="ABC_TRANSPORTER_2"/>
    <property type="match status" value="1"/>
</dbReference>
<dbReference type="SUPFAM" id="SSF52540">
    <property type="entry name" value="P-loop containing nucleoside triphosphate hydrolases"/>
    <property type="match status" value="1"/>
</dbReference>
<keyword evidence="3 5" id="KW-0067">ATP-binding</keyword>
<evidence type="ECO:0000259" key="4">
    <source>
        <dbReference type="PROSITE" id="PS50893"/>
    </source>
</evidence>
<reference evidence="7 8" key="2">
    <citation type="submission" date="2016-10" db="EMBL/GenBank/DDBJ databases">
        <authorList>
            <person name="Varghese N."/>
            <person name="Submissions S."/>
        </authorList>
    </citation>
    <scope>NUCLEOTIDE SEQUENCE [LARGE SCALE GENOMIC DNA]</scope>
    <source>
        <strain evidence="8">ATCC 20501</strain>
        <strain evidence="6 7">CGMCC 4.3529</strain>
    </source>
</reference>
<dbReference type="SMR" id="A0A1H6AP05"/>
<dbReference type="Gene3D" id="3.40.50.300">
    <property type="entry name" value="P-loop containing nucleotide triphosphate hydrolases"/>
    <property type="match status" value="1"/>
</dbReference>
<dbReference type="EMBL" id="FOME01000014">
    <property type="protein sequence ID" value="SFE76005.1"/>
    <property type="molecule type" value="Genomic_DNA"/>
</dbReference>
<dbReference type="InterPro" id="IPR003439">
    <property type="entry name" value="ABC_transporter-like_ATP-bd"/>
</dbReference>
<dbReference type="AlphaFoldDB" id="A0A1H6AP05"/>
<dbReference type="GO" id="GO:0005524">
    <property type="term" value="F:ATP binding"/>
    <property type="evidence" value="ECO:0007669"/>
    <property type="project" value="UniProtKB-KW"/>
</dbReference>
<gene>
    <name evidence="5" type="ORF">SAMN02982929_02423</name>
    <name evidence="6" type="ORF">SAMN05216506_11431</name>
</gene>
<dbReference type="EMBL" id="FNVB01000003">
    <property type="protein sequence ID" value="SEG50438.1"/>
    <property type="molecule type" value="Genomic_DNA"/>
</dbReference>
<evidence type="ECO:0000256" key="3">
    <source>
        <dbReference type="ARBA" id="ARBA00022840"/>
    </source>
</evidence>
<keyword evidence="1" id="KW-0813">Transport</keyword>
<accession>A0A1I2D681</accession>
<evidence type="ECO:0000313" key="7">
    <source>
        <dbReference type="Proteomes" id="UP000199690"/>
    </source>
</evidence>
<dbReference type="GO" id="GO:0016887">
    <property type="term" value="F:ATP hydrolysis activity"/>
    <property type="evidence" value="ECO:0007669"/>
    <property type="project" value="InterPro"/>
</dbReference>
<dbReference type="SMART" id="SM00382">
    <property type="entry name" value="AAA"/>
    <property type="match status" value="1"/>
</dbReference>
<dbReference type="InterPro" id="IPR027417">
    <property type="entry name" value="P-loop_NTPase"/>
</dbReference>
<dbReference type="PROSITE" id="PS00211">
    <property type="entry name" value="ABC_TRANSPORTER_1"/>
    <property type="match status" value="1"/>
</dbReference>
<dbReference type="InterPro" id="IPR017871">
    <property type="entry name" value="ABC_transporter-like_CS"/>
</dbReference>
<dbReference type="PANTHER" id="PTHR42788:SF19">
    <property type="entry name" value="ALIPHATIC SULFONATES IMPORT ATP-BINDING PROTEIN SSUB 2"/>
    <property type="match status" value="1"/>
</dbReference>
<dbReference type="Pfam" id="PF00005">
    <property type="entry name" value="ABC_tran"/>
    <property type="match status" value="1"/>
</dbReference>
<evidence type="ECO:0000313" key="6">
    <source>
        <dbReference type="EMBL" id="SFE76005.1"/>
    </source>
</evidence>